<dbReference type="EMBL" id="LN731193">
    <property type="protein sequence ID" value="CEP14373.1"/>
    <property type="molecule type" value="Genomic_DNA"/>
</dbReference>
<protein>
    <submittedName>
        <fullName evidence="1">Uncharacterized protein</fullName>
    </submittedName>
</protein>
<keyword evidence="2" id="KW-1185">Reference proteome</keyword>
<proteinExistence type="predicted"/>
<evidence type="ECO:0000313" key="2">
    <source>
        <dbReference type="Proteomes" id="UP000054107"/>
    </source>
</evidence>
<dbReference type="AlphaFoldDB" id="A0A0B7N7I7"/>
<reference evidence="1 2" key="1">
    <citation type="submission" date="2014-09" db="EMBL/GenBank/DDBJ databases">
        <authorList>
            <person name="Ellenberger Sabrina"/>
        </authorList>
    </citation>
    <scope>NUCLEOTIDE SEQUENCE [LARGE SCALE GENOMIC DNA]</scope>
    <source>
        <strain evidence="1 2">CBS 412.66</strain>
    </source>
</reference>
<sequence length="93" mass="10175">MMISDQRQPCLHIVPELACPPKTQTHGSHLSAKPRQLPCCARPLPRHGALVMARSLATKKPREVSLRTSNAGKAVYALLRADVADELETVLPE</sequence>
<evidence type="ECO:0000313" key="1">
    <source>
        <dbReference type="EMBL" id="CEP14373.1"/>
    </source>
</evidence>
<organism evidence="1 2">
    <name type="scientific">Parasitella parasitica</name>
    <dbReference type="NCBI Taxonomy" id="35722"/>
    <lineage>
        <taxon>Eukaryota</taxon>
        <taxon>Fungi</taxon>
        <taxon>Fungi incertae sedis</taxon>
        <taxon>Mucoromycota</taxon>
        <taxon>Mucoromycotina</taxon>
        <taxon>Mucoromycetes</taxon>
        <taxon>Mucorales</taxon>
        <taxon>Mucorineae</taxon>
        <taxon>Mucoraceae</taxon>
        <taxon>Parasitella</taxon>
    </lineage>
</organism>
<accession>A0A0B7N7I7</accession>
<dbReference type="Proteomes" id="UP000054107">
    <property type="component" value="Unassembled WGS sequence"/>
</dbReference>
<gene>
    <name evidence="1" type="primary">PARPA_08552.1 scaffold 33340</name>
</gene>
<name>A0A0B7N7I7_9FUNG</name>